<evidence type="ECO:0000313" key="3">
    <source>
        <dbReference type="Proteomes" id="UP000326061"/>
    </source>
</evidence>
<organism evidence="2 3">
    <name type="scientific">Sulfurimonas xiamenensis</name>
    <dbReference type="NCBI Taxonomy" id="2590021"/>
    <lineage>
        <taxon>Bacteria</taxon>
        <taxon>Pseudomonadati</taxon>
        <taxon>Campylobacterota</taxon>
        <taxon>Epsilonproteobacteria</taxon>
        <taxon>Campylobacterales</taxon>
        <taxon>Sulfurimonadaceae</taxon>
        <taxon>Sulfurimonas</taxon>
    </lineage>
</organism>
<dbReference type="EMBL" id="CP041166">
    <property type="protein sequence ID" value="QFR44014.1"/>
    <property type="molecule type" value="Genomic_DNA"/>
</dbReference>
<gene>
    <name evidence="2" type="ORF">FJR47_08815</name>
</gene>
<dbReference type="AlphaFoldDB" id="A0AAJ4A4Y7"/>
<keyword evidence="3" id="KW-1185">Reference proteome</keyword>
<dbReference type="PROSITE" id="PS51257">
    <property type="entry name" value="PROKAR_LIPOPROTEIN"/>
    <property type="match status" value="1"/>
</dbReference>
<evidence type="ECO:0008006" key="4">
    <source>
        <dbReference type="Google" id="ProtNLM"/>
    </source>
</evidence>
<name>A0AAJ4A4Y7_9BACT</name>
<reference evidence="3" key="1">
    <citation type="submission" date="2019-06" db="EMBL/GenBank/DDBJ databases">
        <title>Sulfurimonas gotlandica sp. nov., a chemoautotrophic and psychrotolerant epsilonproteobacterium isolated from a pelagic redoxcline, and an emended description of the genus Sulfurimonas.</title>
        <authorList>
            <person name="Wang S."/>
            <person name="Jiang L."/>
            <person name="Shao Z."/>
        </authorList>
    </citation>
    <scope>NUCLEOTIDE SEQUENCE [LARGE SCALE GENOMIC DNA]</scope>
    <source>
        <strain evidence="3">1-1N</strain>
    </source>
</reference>
<dbReference type="RefSeq" id="WP_152300074.1">
    <property type="nucleotide sequence ID" value="NZ_CP041166.1"/>
</dbReference>
<evidence type="ECO:0000256" key="1">
    <source>
        <dbReference type="SAM" id="SignalP"/>
    </source>
</evidence>
<proteinExistence type="predicted"/>
<accession>A0AAJ4A4Y7</accession>
<feature type="signal peptide" evidence="1">
    <location>
        <begin position="1"/>
        <end position="22"/>
    </location>
</feature>
<keyword evidence="1" id="KW-0732">Signal</keyword>
<protein>
    <recommendedName>
        <fullName evidence="4">Short C-terminal domain-containing protein</fullName>
    </recommendedName>
</protein>
<evidence type="ECO:0000313" key="2">
    <source>
        <dbReference type="EMBL" id="QFR44014.1"/>
    </source>
</evidence>
<feature type="chain" id="PRO_5042511605" description="Short C-terminal domain-containing protein" evidence="1">
    <location>
        <begin position="23"/>
        <end position="210"/>
    </location>
</feature>
<dbReference type="Proteomes" id="UP000326061">
    <property type="component" value="Chromosome"/>
</dbReference>
<sequence length="210" mass="23744">MKKIKTLFIVTLLLFISGCADKVPFKAQEPLENASLVYIYMPNQSEAVESYSYQDYDIRINDKRVEQKIKSGEYVAFHLKPNPITLSVVRAQIEEQIIELNLKAGEVHYLRVRDNLENGRFAFEKVANEIGIKEIAKTGLAGSVMEDVDSAINDLIEVVGSEKEEAQTLQAPSQVSVSKTDELEKAYKLKEQGIITEEEFKTLKTQIITK</sequence>
<dbReference type="KEGG" id="suln:FJR47_08815"/>